<dbReference type="AlphaFoldDB" id="L9ZQC4"/>
<reference evidence="6 7" key="1">
    <citation type="journal article" date="2014" name="PLoS Genet.">
        <title>Phylogenetically driven sequencing of extremely halophilic archaea reveals strategies for static and dynamic osmo-response.</title>
        <authorList>
            <person name="Becker E.A."/>
            <person name="Seitzer P.M."/>
            <person name="Tritt A."/>
            <person name="Larsen D."/>
            <person name="Krusor M."/>
            <person name="Yao A.I."/>
            <person name="Wu D."/>
            <person name="Madern D."/>
            <person name="Eisen J.A."/>
            <person name="Darling A.E."/>
            <person name="Facciotti M.T."/>
        </authorList>
    </citation>
    <scope>NUCLEOTIDE SEQUENCE [LARGE SCALE GENOMIC DNA]</scope>
    <source>
        <strain evidence="6 7">JCM 10989</strain>
    </source>
</reference>
<dbReference type="Pfam" id="PF07995">
    <property type="entry name" value="GSDH"/>
    <property type="match status" value="2"/>
</dbReference>
<feature type="compositionally biased region" description="Acidic residues" evidence="3">
    <location>
        <begin position="68"/>
        <end position="82"/>
    </location>
</feature>
<feature type="region of interest" description="Disordered" evidence="3">
    <location>
        <begin position="675"/>
        <end position="735"/>
    </location>
</feature>
<evidence type="ECO:0000313" key="7">
    <source>
        <dbReference type="Proteomes" id="UP000011519"/>
    </source>
</evidence>
<dbReference type="InterPro" id="IPR006311">
    <property type="entry name" value="TAT_signal"/>
</dbReference>
<feature type="region of interest" description="Disordered" evidence="3">
    <location>
        <begin position="1"/>
        <end position="83"/>
    </location>
</feature>
<dbReference type="Gene3D" id="2.120.10.30">
    <property type="entry name" value="TolB, C-terminal domain"/>
    <property type="match status" value="1"/>
</dbReference>
<dbReference type="RefSeq" id="WP_006654205.1">
    <property type="nucleotide sequence ID" value="NZ_AOIM01000038.1"/>
</dbReference>
<feature type="compositionally biased region" description="Low complexity" evidence="3">
    <location>
        <begin position="51"/>
        <end position="67"/>
    </location>
</feature>
<keyword evidence="1" id="KW-0479">Metal-binding</keyword>
<gene>
    <name evidence="6" type="ORF">C483_15242</name>
</gene>
<dbReference type="InterPro" id="IPR011041">
    <property type="entry name" value="Quinoprot_gluc/sorb_DH_b-prop"/>
</dbReference>
<accession>L9ZQC4</accession>
<dbReference type="SUPFAM" id="SSF50952">
    <property type="entry name" value="Soluble quinoprotein glucose dehydrogenase"/>
    <property type="match status" value="1"/>
</dbReference>
<keyword evidence="7" id="KW-1185">Reference proteome</keyword>
<dbReference type="PATRIC" id="fig|1227493.4.peg.3064"/>
<dbReference type="Proteomes" id="UP000011519">
    <property type="component" value="Unassembled WGS sequence"/>
</dbReference>
<dbReference type="EMBL" id="AOIM01000038">
    <property type="protein sequence ID" value="ELY88705.1"/>
    <property type="molecule type" value="Genomic_DNA"/>
</dbReference>
<evidence type="ECO:0000256" key="3">
    <source>
        <dbReference type="SAM" id="MobiDB-lite"/>
    </source>
</evidence>
<evidence type="ECO:0000259" key="5">
    <source>
        <dbReference type="Pfam" id="PF07995"/>
    </source>
</evidence>
<feature type="domain" description="Blue (type 1) copper" evidence="4">
    <location>
        <begin position="121"/>
        <end position="186"/>
    </location>
</feature>
<dbReference type="InterPro" id="IPR011042">
    <property type="entry name" value="6-blade_b-propeller_TolB-like"/>
</dbReference>
<dbReference type="GO" id="GO:0005507">
    <property type="term" value="F:copper ion binding"/>
    <property type="evidence" value="ECO:0007669"/>
    <property type="project" value="InterPro"/>
</dbReference>
<dbReference type="InterPro" id="IPR019546">
    <property type="entry name" value="TAT_signal_bac_arc"/>
</dbReference>
<evidence type="ECO:0000259" key="4">
    <source>
        <dbReference type="Pfam" id="PF00127"/>
    </source>
</evidence>
<protein>
    <submittedName>
        <fullName evidence="6">Blue copper domain protein</fullName>
    </submittedName>
</protein>
<dbReference type="GO" id="GO:0009055">
    <property type="term" value="F:electron transfer activity"/>
    <property type="evidence" value="ECO:0007669"/>
    <property type="project" value="InterPro"/>
</dbReference>
<dbReference type="PANTHER" id="PTHR19328">
    <property type="entry name" value="HEDGEHOG-INTERACTING PROTEIN"/>
    <property type="match status" value="1"/>
</dbReference>
<evidence type="ECO:0000313" key="6">
    <source>
        <dbReference type="EMBL" id="ELY88705.1"/>
    </source>
</evidence>
<comment type="caution">
    <text evidence="6">The sequence shown here is derived from an EMBL/GenBank/DDBJ whole genome shotgun (WGS) entry which is preliminary data.</text>
</comment>
<evidence type="ECO:0000256" key="1">
    <source>
        <dbReference type="ARBA" id="ARBA00022723"/>
    </source>
</evidence>
<dbReference type="PROSITE" id="PS51318">
    <property type="entry name" value="TAT"/>
    <property type="match status" value="1"/>
</dbReference>
<proteinExistence type="predicted"/>
<dbReference type="NCBIfam" id="TIGR01409">
    <property type="entry name" value="TAT_signal_seq"/>
    <property type="match status" value="1"/>
</dbReference>
<name>L9ZQC4_9EURY</name>
<dbReference type="InterPro" id="IPR012938">
    <property type="entry name" value="Glc/Sorbosone_DH"/>
</dbReference>
<feature type="region of interest" description="Disordered" evidence="3">
    <location>
        <begin position="518"/>
        <end position="538"/>
    </location>
</feature>
<feature type="domain" description="Glucose/Sorbosone dehydrogenase" evidence="5">
    <location>
        <begin position="444"/>
        <end position="520"/>
    </location>
</feature>
<dbReference type="STRING" id="1227493.C483_15242"/>
<evidence type="ECO:0000256" key="2">
    <source>
        <dbReference type="ARBA" id="ARBA00023008"/>
    </source>
</evidence>
<keyword evidence="2" id="KW-0186">Copper</keyword>
<feature type="compositionally biased region" description="Basic and acidic residues" evidence="3">
    <location>
        <begin position="1"/>
        <end position="15"/>
    </location>
</feature>
<dbReference type="Gene3D" id="2.60.40.420">
    <property type="entry name" value="Cupredoxins - blue copper proteins"/>
    <property type="match status" value="1"/>
</dbReference>
<dbReference type="InterPro" id="IPR008972">
    <property type="entry name" value="Cupredoxin"/>
</dbReference>
<organism evidence="6 7">
    <name type="scientific">Natrialba hulunbeirensis JCM 10989</name>
    <dbReference type="NCBI Taxonomy" id="1227493"/>
    <lineage>
        <taxon>Archaea</taxon>
        <taxon>Methanobacteriati</taxon>
        <taxon>Methanobacteriota</taxon>
        <taxon>Stenosarchaea group</taxon>
        <taxon>Halobacteria</taxon>
        <taxon>Halobacteriales</taxon>
        <taxon>Natrialbaceae</taxon>
        <taxon>Natrialba</taxon>
    </lineage>
</organism>
<feature type="compositionally biased region" description="Basic and acidic residues" evidence="3">
    <location>
        <begin position="22"/>
        <end position="36"/>
    </location>
</feature>
<dbReference type="InterPro" id="IPR000923">
    <property type="entry name" value="BlueCu_1"/>
</dbReference>
<dbReference type="OrthoDB" id="6744at2157"/>
<dbReference type="PANTHER" id="PTHR19328:SF75">
    <property type="entry name" value="ALDOSE SUGAR DEHYDROGENASE YLII"/>
    <property type="match status" value="1"/>
</dbReference>
<dbReference type="Pfam" id="PF00127">
    <property type="entry name" value="Copper-bind"/>
    <property type="match status" value="1"/>
</dbReference>
<dbReference type="SUPFAM" id="SSF49503">
    <property type="entry name" value="Cupredoxins"/>
    <property type="match status" value="1"/>
</dbReference>
<sequence>MSDNHSTDDERRPAENRTGNEGTERTGRSERADRTNRTGNWRHSRRRFLQTAAVTGAAAGISAVGAAEDQDESADDGEDTDEAHDWSQIELGGFSDAWLGQSPEEIEDVENPTLYLEEGESYEVTWENLDDVEHNFVIINEEGEHLLETDLMGEAGETQTVEFEAESEMAEYYCGPHPQTMRGDISFEEADDPEPDEEMERYFPEGPTVGVDPVATGLGTPTDFEDPPGTDYQLVAEQTGQIYAIGDDGIEDEPWLDITDRLAAVAEDFYGDDYADPDQDYDERGLVGLECHPDYEENGRFVLNYSAPPVDVMPESWSHVQVISEFEVDDDGEPDPDSERRLMEFYMPQYNHNSGPMAFGPDGYLLVPMGDGGGADDRLEGHVEDWYDENEGGNGQDTTQSLLGGVLRIDIDGEPTEHPARGSLIHLDLDEGDVDEPDDDAGYAIPDNNPFSDGEELAGEGLEEYYAWGLRNPFGITVSEDDQIIVADPGQVLYEPAYQIEKAGNYGWNVREGSHCFSTETPATPPEECPLETPEDVRGGEPLIDPVVEYPQVYEGTPVGIVIVGGHTYEADAIDELDGAYIFGDWTADQGRVQPRGRVFAAHPEDVPEVSEERDEFGSRPREDLWEMEEVLFGENGGTLNHFVRQFGRGEDGEVYVLANREGVPEGDTGVVLELVPEDEGVPLDEVTDAGEADEEPEEEEPENDVADEDEEQPENDVADEDAEDGADEDSETGT</sequence>
<feature type="compositionally biased region" description="Acidic residues" evidence="3">
    <location>
        <begin position="676"/>
        <end position="735"/>
    </location>
</feature>
<feature type="domain" description="Glucose/Sorbosone dehydrogenase" evidence="5">
    <location>
        <begin position="280"/>
        <end position="418"/>
    </location>
</feature>